<gene>
    <name evidence="2" type="ORF">PR048_031127</name>
</gene>
<dbReference type="EMBL" id="JARBHB010000015">
    <property type="protein sequence ID" value="KAJ8867326.1"/>
    <property type="molecule type" value="Genomic_DNA"/>
</dbReference>
<proteinExistence type="predicted"/>
<accession>A0ABQ9G772</accession>
<feature type="region of interest" description="Disordered" evidence="1">
    <location>
        <begin position="303"/>
        <end position="323"/>
    </location>
</feature>
<dbReference type="InterPro" id="IPR036397">
    <property type="entry name" value="RNaseH_sf"/>
</dbReference>
<keyword evidence="3" id="KW-1185">Reference proteome</keyword>
<organism evidence="2 3">
    <name type="scientific">Dryococelus australis</name>
    <dbReference type="NCBI Taxonomy" id="614101"/>
    <lineage>
        <taxon>Eukaryota</taxon>
        <taxon>Metazoa</taxon>
        <taxon>Ecdysozoa</taxon>
        <taxon>Arthropoda</taxon>
        <taxon>Hexapoda</taxon>
        <taxon>Insecta</taxon>
        <taxon>Pterygota</taxon>
        <taxon>Neoptera</taxon>
        <taxon>Polyneoptera</taxon>
        <taxon>Phasmatodea</taxon>
        <taxon>Verophasmatodea</taxon>
        <taxon>Anareolatae</taxon>
        <taxon>Phasmatidae</taxon>
        <taxon>Eurycanthinae</taxon>
        <taxon>Dryococelus</taxon>
    </lineage>
</organism>
<sequence length="478" mass="53464">MAFRRLQEYFFRRSRICIEHEGLHFENGFREIRTTFWFSKVVFTYFARTDDPTRLKVEIESNFLGLSGLLFGQADVTAALLFIGCCSDFVVSGLCRGRRAWDAWQLSHSVSRKLSSAGARLSRNWHCQELVTLNRIWDSIRRVRSALTNGEVPNALNGSHHESIDTGIERMVSIPVDLCFTAFGVGPLVFVRGSMNTDDNARCHVSRATMQWYADNNVRRLDWPAQSPDLNPDDLDGRVRARQARPKSIALLMEWLQEEWRRIPVDVLQTLVGSMPRQGGCCYSRNMWPYEILTGEKGSIAQNHAPRKNGSYHDSTFPKPHSGSNSYLETISRVISLNTKSKTQSGPRYCMHVRQLFSFTSLSVPRLPIAARNTGARATMQVSLEDSMAAGIDGSIPSGATVAERLARSPPTKANRVTGFSQVGIVPDDAVGRRVFSGISRFPPPLHSSAAPYSLQSPSSALKTSTSLLRARRTSDYI</sequence>
<evidence type="ECO:0000256" key="1">
    <source>
        <dbReference type="SAM" id="MobiDB-lite"/>
    </source>
</evidence>
<evidence type="ECO:0000313" key="3">
    <source>
        <dbReference type="Proteomes" id="UP001159363"/>
    </source>
</evidence>
<evidence type="ECO:0000313" key="2">
    <source>
        <dbReference type="EMBL" id="KAJ8867326.1"/>
    </source>
</evidence>
<reference evidence="2 3" key="1">
    <citation type="submission" date="2023-02" db="EMBL/GenBank/DDBJ databases">
        <title>LHISI_Scaffold_Assembly.</title>
        <authorList>
            <person name="Stuart O.P."/>
            <person name="Cleave R."/>
            <person name="Magrath M.J.L."/>
            <person name="Mikheyev A.S."/>
        </authorList>
    </citation>
    <scope>NUCLEOTIDE SEQUENCE [LARGE SCALE GENOMIC DNA]</scope>
    <source>
        <strain evidence="2">Daus_M_001</strain>
        <tissue evidence="2">Leg muscle</tissue>
    </source>
</reference>
<name>A0ABQ9G772_9NEOP</name>
<comment type="caution">
    <text evidence="2">The sequence shown here is derived from an EMBL/GenBank/DDBJ whole genome shotgun (WGS) entry which is preliminary data.</text>
</comment>
<protein>
    <submittedName>
        <fullName evidence="2">Uncharacterized protein</fullName>
    </submittedName>
</protein>
<dbReference type="Gene3D" id="3.30.420.10">
    <property type="entry name" value="Ribonuclease H-like superfamily/Ribonuclease H"/>
    <property type="match status" value="1"/>
</dbReference>
<dbReference type="Proteomes" id="UP001159363">
    <property type="component" value="Chromosome 14"/>
</dbReference>